<feature type="region of interest" description="Disordered" evidence="6">
    <location>
        <begin position="1"/>
        <end position="20"/>
    </location>
</feature>
<evidence type="ECO:0000256" key="1">
    <source>
        <dbReference type="ARBA" id="ARBA00004141"/>
    </source>
</evidence>
<evidence type="ECO:0000256" key="6">
    <source>
        <dbReference type="SAM" id="MobiDB-lite"/>
    </source>
</evidence>
<keyword evidence="3 7" id="KW-0812">Transmembrane</keyword>
<evidence type="ECO:0000256" key="7">
    <source>
        <dbReference type="SAM" id="Phobius"/>
    </source>
</evidence>
<evidence type="ECO:0000259" key="8">
    <source>
        <dbReference type="Pfam" id="PF00892"/>
    </source>
</evidence>
<gene>
    <name evidence="9" type="ORF">SAMN04489858_105167</name>
</gene>
<sequence>MGRPFHVKGRAPALANPSPIAMMPAKQGTGKSMTSSIATDSRANLFGSLWMIAAMAAFAVEDALIKAAADTMPVAQILILFGLGGALVFAAVARLDGQPLFVPEVLSRPMRIRVLFEICGRLFYVLAISLTPLSAATVILQATPLVVVAGAALVFGEKVGWRRWAAILIGLVGVVVIVQPGTDGFSMLSILAIIGMIGFAGRDLASRAAPARISTAILGFYGFLAVIVAGALFAFWEGATFIRPSGPAAVALLGAVLAGVGAYACLMKAMRTGQVSAVTPFRYTRLLFGIALGIVIFGEELTAPMLVGSVLIVISGLFIMWRGKQVSAAR</sequence>
<accession>A0A1I0EII0</accession>
<reference evidence="9 10" key="1">
    <citation type="submission" date="2016-10" db="EMBL/GenBank/DDBJ databases">
        <authorList>
            <person name="de Groot N.N."/>
        </authorList>
    </citation>
    <scope>NUCLEOTIDE SEQUENCE [LARGE SCALE GENOMIC DNA]</scope>
    <source>
        <strain evidence="9 10">DSM 17862</strain>
    </source>
</reference>
<dbReference type="GO" id="GO:0016020">
    <property type="term" value="C:membrane"/>
    <property type="evidence" value="ECO:0007669"/>
    <property type="project" value="UniProtKB-SubCell"/>
</dbReference>
<dbReference type="InterPro" id="IPR037185">
    <property type="entry name" value="EmrE-like"/>
</dbReference>
<evidence type="ECO:0000256" key="4">
    <source>
        <dbReference type="ARBA" id="ARBA00022989"/>
    </source>
</evidence>
<evidence type="ECO:0000256" key="2">
    <source>
        <dbReference type="ARBA" id="ARBA00009853"/>
    </source>
</evidence>
<evidence type="ECO:0000256" key="5">
    <source>
        <dbReference type="ARBA" id="ARBA00023136"/>
    </source>
</evidence>
<evidence type="ECO:0000313" key="9">
    <source>
        <dbReference type="EMBL" id="SET44950.1"/>
    </source>
</evidence>
<feature type="transmembrane region" description="Helical" evidence="7">
    <location>
        <begin position="185"/>
        <end position="205"/>
    </location>
</feature>
<evidence type="ECO:0000313" key="10">
    <source>
        <dbReference type="Proteomes" id="UP000199180"/>
    </source>
</evidence>
<proteinExistence type="inferred from homology"/>
<dbReference type="InterPro" id="IPR000620">
    <property type="entry name" value="EamA_dom"/>
</dbReference>
<name>A0A1I0EII0_9RHOB</name>
<dbReference type="PANTHER" id="PTHR22911:SF6">
    <property type="entry name" value="SOLUTE CARRIER FAMILY 35 MEMBER G1"/>
    <property type="match status" value="1"/>
</dbReference>
<feature type="transmembrane region" description="Helical" evidence="7">
    <location>
        <begin position="72"/>
        <end position="93"/>
    </location>
</feature>
<feature type="transmembrane region" description="Helical" evidence="7">
    <location>
        <begin position="138"/>
        <end position="156"/>
    </location>
</feature>
<dbReference type="Proteomes" id="UP000199180">
    <property type="component" value="Unassembled WGS sequence"/>
</dbReference>
<protein>
    <submittedName>
        <fullName evidence="9">EamA-like transporter family protein</fullName>
    </submittedName>
</protein>
<dbReference type="PANTHER" id="PTHR22911">
    <property type="entry name" value="ACYL-MALONYL CONDENSING ENZYME-RELATED"/>
    <property type="match status" value="1"/>
</dbReference>
<dbReference type="Gene3D" id="1.10.3730.20">
    <property type="match status" value="1"/>
</dbReference>
<feature type="transmembrane region" description="Helical" evidence="7">
    <location>
        <begin position="278"/>
        <end position="297"/>
    </location>
</feature>
<keyword evidence="4 7" id="KW-1133">Transmembrane helix</keyword>
<feature type="transmembrane region" description="Helical" evidence="7">
    <location>
        <begin position="114"/>
        <end position="132"/>
    </location>
</feature>
<feature type="domain" description="EamA" evidence="8">
    <location>
        <begin position="190"/>
        <end position="320"/>
    </location>
</feature>
<evidence type="ECO:0000256" key="3">
    <source>
        <dbReference type="ARBA" id="ARBA00022692"/>
    </source>
</evidence>
<dbReference type="SUPFAM" id="SSF103481">
    <property type="entry name" value="Multidrug resistance efflux transporter EmrE"/>
    <property type="match status" value="2"/>
</dbReference>
<comment type="subcellular location">
    <subcellularLocation>
        <location evidence="1">Membrane</location>
        <topology evidence="1">Multi-pass membrane protein</topology>
    </subcellularLocation>
</comment>
<dbReference type="Pfam" id="PF00892">
    <property type="entry name" value="EamA"/>
    <property type="match status" value="2"/>
</dbReference>
<dbReference type="AlphaFoldDB" id="A0A1I0EII0"/>
<keyword evidence="10" id="KW-1185">Reference proteome</keyword>
<feature type="transmembrane region" description="Helical" evidence="7">
    <location>
        <begin position="303"/>
        <end position="321"/>
    </location>
</feature>
<dbReference type="EMBL" id="FOHO01000005">
    <property type="protein sequence ID" value="SET44950.1"/>
    <property type="molecule type" value="Genomic_DNA"/>
</dbReference>
<keyword evidence="5 7" id="KW-0472">Membrane</keyword>
<feature type="transmembrane region" description="Helical" evidence="7">
    <location>
        <begin position="163"/>
        <end position="179"/>
    </location>
</feature>
<organism evidence="9 10">
    <name type="scientific">Paracoccus homiensis</name>
    <dbReference type="NCBI Taxonomy" id="364199"/>
    <lineage>
        <taxon>Bacteria</taxon>
        <taxon>Pseudomonadati</taxon>
        <taxon>Pseudomonadota</taxon>
        <taxon>Alphaproteobacteria</taxon>
        <taxon>Rhodobacterales</taxon>
        <taxon>Paracoccaceae</taxon>
        <taxon>Paracoccus</taxon>
    </lineage>
</organism>
<comment type="similarity">
    <text evidence="2">Belongs to the drug/metabolite transporter (DMT) superfamily. 10 TMS drug/metabolite exporter (DME) (TC 2.A.7.3) family.</text>
</comment>
<feature type="transmembrane region" description="Helical" evidence="7">
    <location>
        <begin position="248"/>
        <end position="266"/>
    </location>
</feature>
<feature type="transmembrane region" description="Helical" evidence="7">
    <location>
        <begin position="217"/>
        <end position="236"/>
    </location>
</feature>
<dbReference type="STRING" id="364199.SAMN04489858_105167"/>
<feature type="transmembrane region" description="Helical" evidence="7">
    <location>
        <begin position="43"/>
        <end position="60"/>
    </location>
</feature>
<feature type="domain" description="EamA" evidence="8">
    <location>
        <begin position="46"/>
        <end position="178"/>
    </location>
</feature>